<accession>A0ABQ4Q8S4</accession>
<dbReference type="NCBIfam" id="TIGR00229">
    <property type="entry name" value="sensory_box"/>
    <property type="match status" value="2"/>
</dbReference>
<organism evidence="11 12">
    <name type="scientific">Noviherbaspirillum aridicola</name>
    <dbReference type="NCBI Taxonomy" id="2849687"/>
    <lineage>
        <taxon>Bacteria</taxon>
        <taxon>Pseudomonadati</taxon>
        <taxon>Pseudomonadota</taxon>
        <taxon>Betaproteobacteria</taxon>
        <taxon>Burkholderiales</taxon>
        <taxon>Oxalobacteraceae</taxon>
        <taxon>Noviherbaspirillum</taxon>
    </lineage>
</organism>
<comment type="catalytic activity">
    <reaction evidence="1">
        <text>ATP + protein L-histidine = ADP + protein N-phospho-L-histidine.</text>
        <dbReference type="EC" id="2.7.13.3"/>
    </reaction>
</comment>
<evidence type="ECO:0000256" key="2">
    <source>
        <dbReference type="ARBA" id="ARBA00012438"/>
    </source>
</evidence>
<dbReference type="Gene3D" id="3.40.50.2300">
    <property type="match status" value="2"/>
</dbReference>
<dbReference type="PROSITE" id="PS50110">
    <property type="entry name" value="RESPONSE_REGULATORY"/>
    <property type="match status" value="2"/>
</dbReference>
<reference evidence="11 12" key="1">
    <citation type="journal article" date="2022" name="Int. J. Syst. Evol. Microbiol.">
        <title>Noviherbaspirillum aridicola sp. nov., isolated from an arid soil in Pakistan.</title>
        <authorList>
            <person name="Khan I.U."/>
            <person name="Saqib M."/>
            <person name="Amin A."/>
            <person name="Hussain F."/>
            <person name="Li L."/>
            <person name="Liu Y.H."/>
            <person name="Fang B.Z."/>
            <person name="Ahmed I."/>
            <person name="Li W.J."/>
        </authorList>
    </citation>
    <scope>NUCLEOTIDE SEQUENCE [LARGE SCALE GENOMIC DNA]</scope>
    <source>
        <strain evidence="11 12">NCCP-691</strain>
    </source>
</reference>
<evidence type="ECO:0000313" key="12">
    <source>
        <dbReference type="Proteomes" id="UP000887222"/>
    </source>
</evidence>
<feature type="domain" description="PAS" evidence="9">
    <location>
        <begin position="264"/>
        <end position="318"/>
    </location>
</feature>
<evidence type="ECO:0000259" key="9">
    <source>
        <dbReference type="PROSITE" id="PS50112"/>
    </source>
</evidence>
<evidence type="ECO:0000256" key="4">
    <source>
        <dbReference type="ARBA" id="ARBA00022679"/>
    </source>
</evidence>
<dbReference type="InterPro" id="IPR013656">
    <property type="entry name" value="PAS_4"/>
</dbReference>
<dbReference type="InterPro" id="IPR003594">
    <property type="entry name" value="HATPase_dom"/>
</dbReference>
<dbReference type="CDD" id="cd17574">
    <property type="entry name" value="REC_OmpR"/>
    <property type="match status" value="1"/>
</dbReference>
<evidence type="ECO:0000313" key="11">
    <source>
        <dbReference type="EMBL" id="GIZ53104.1"/>
    </source>
</evidence>
<dbReference type="InterPro" id="IPR000700">
    <property type="entry name" value="PAS-assoc_C"/>
</dbReference>
<evidence type="ECO:0000256" key="3">
    <source>
        <dbReference type="ARBA" id="ARBA00022553"/>
    </source>
</evidence>
<dbReference type="EMBL" id="BPMK01000014">
    <property type="protein sequence ID" value="GIZ53104.1"/>
    <property type="molecule type" value="Genomic_DNA"/>
</dbReference>
<dbReference type="InterPro" id="IPR036097">
    <property type="entry name" value="HisK_dim/P_sf"/>
</dbReference>
<evidence type="ECO:0000259" key="10">
    <source>
        <dbReference type="PROSITE" id="PS50113"/>
    </source>
</evidence>
<dbReference type="PROSITE" id="PS50113">
    <property type="entry name" value="PAC"/>
    <property type="match status" value="2"/>
</dbReference>
<dbReference type="SUPFAM" id="SSF55785">
    <property type="entry name" value="PYP-like sensor domain (PAS domain)"/>
    <property type="match status" value="2"/>
</dbReference>
<dbReference type="InterPro" id="IPR003661">
    <property type="entry name" value="HisK_dim/P_dom"/>
</dbReference>
<dbReference type="InterPro" id="IPR001610">
    <property type="entry name" value="PAC"/>
</dbReference>
<feature type="domain" description="PAS" evidence="9">
    <location>
        <begin position="136"/>
        <end position="193"/>
    </location>
</feature>
<dbReference type="Pfam" id="PF02518">
    <property type="entry name" value="HATPase_c"/>
    <property type="match status" value="1"/>
</dbReference>
<dbReference type="Proteomes" id="UP000887222">
    <property type="component" value="Unassembled WGS sequence"/>
</dbReference>
<dbReference type="SUPFAM" id="SSF55874">
    <property type="entry name" value="ATPase domain of HSP90 chaperone/DNA topoisomerase II/histidine kinase"/>
    <property type="match status" value="1"/>
</dbReference>
<evidence type="ECO:0000256" key="1">
    <source>
        <dbReference type="ARBA" id="ARBA00000085"/>
    </source>
</evidence>
<dbReference type="SUPFAM" id="SSF47384">
    <property type="entry name" value="Homodimeric domain of signal transducing histidine kinase"/>
    <property type="match status" value="1"/>
</dbReference>
<dbReference type="SMART" id="SM00091">
    <property type="entry name" value="PAS"/>
    <property type="match status" value="2"/>
</dbReference>
<dbReference type="Gene3D" id="3.30.450.20">
    <property type="entry name" value="PAS domain"/>
    <property type="match status" value="2"/>
</dbReference>
<dbReference type="Pfam" id="PF00072">
    <property type="entry name" value="Response_reg"/>
    <property type="match status" value="2"/>
</dbReference>
<dbReference type="PROSITE" id="PS50109">
    <property type="entry name" value="HIS_KIN"/>
    <property type="match status" value="1"/>
</dbReference>
<name>A0ABQ4Q8S4_9BURK</name>
<sequence length="868" mass="95117">MQPSNDMRDASDSRLERIARTARRLFGAAAAAVWLERNGERRLLALQGDSGGREWLQAECARVVAEGVPLLSGAPGDFAGWPLRAVDGARVGALAVVGSRPLTGEDHESARDLVCWAESELARAALQQSLVAAREGESRLHAVIDNIADGIITLDQYGKIVSINRAAVRIFGYQPEEVRGQNVKVLMPVVYHEAHDGYLKNFRDTGTTRVIGVDREVTGRRKDSSLFSMELTVNEMWLDGKRGFAGIIRDITQRRENERRLRETNALLQAMMSSTASFVYVRDLDGRFLYVNREYEQLFGIEGESVVGRPVEQVLAPELARHNRERDLALVHGRALGPQEDEVTLPGTRRTYLVVRSPLYNEHGEIYATCGVGTDITERKRTEEMKNEFISTVSHELRTPLTSIRGSLGLLTGGVAGELPERARNLLAIANNNCERLVRLINDILDIEKIESGNMRFELVPQRLLPLVEQALASIQGFAAQYQVRFALHAQAADAHVAADADRIVQVIVNLLSNAAKFSPPDSTVDVTLSRCDARIRLSVRDRGQGVGPEFRERIFQKFAQADASDTRAKGGTGLGLSISRAIVERHHGSIDFRNLPDGGSDFFFELPLAEVPTLRASRAGRVLIVEDDHDIARLLAMMLEQAGLSSDIAHDADEARRLLVERSYEAMTLDLSLPREDGMSLLRWIRGQERTRGLPVVVVSARAAEGRRKLTGGAVGIVDWIPKPIDEARLVASLQQALGAGAVDSPRLLYVEDDADLVKVVGEMVAPAFAVHHAASLAEARRMLAAETYNLILLDLQLPDGHGSELLGELPAPNAATPVVVFSVDEASGATAESVHAALVKARTSNEQLLDVLHALLGQPAREKDKT</sequence>
<keyword evidence="12" id="KW-1185">Reference proteome</keyword>
<feature type="domain" description="Response regulatory" evidence="8">
    <location>
        <begin position="748"/>
        <end position="857"/>
    </location>
</feature>
<evidence type="ECO:0000259" key="8">
    <source>
        <dbReference type="PROSITE" id="PS50110"/>
    </source>
</evidence>
<keyword evidence="3 6" id="KW-0597">Phosphoprotein</keyword>
<keyword evidence="5" id="KW-0418">Kinase</keyword>
<dbReference type="SMART" id="SM00086">
    <property type="entry name" value="PAC"/>
    <property type="match status" value="2"/>
</dbReference>
<gene>
    <name evidence="11" type="ORF">NCCP691_31180</name>
</gene>
<dbReference type="InterPro" id="IPR000014">
    <property type="entry name" value="PAS"/>
</dbReference>
<dbReference type="InterPro" id="IPR001789">
    <property type="entry name" value="Sig_transdc_resp-reg_receiver"/>
</dbReference>
<proteinExistence type="predicted"/>
<dbReference type="PROSITE" id="PS50112">
    <property type="entry name" value="PAS"/>
    <property type="match status" value="2"/>
</dbReference>
<dbReference type="PRINTS" id="PR00344">
    <property type="entry name" value="BCTRLSENSOR"/>
</dbReference>
<evidence type="ECO:0000256" key="6">
    <source>
        <dbReference type="PROSITE-ProRule" id="PRU00169"/>
    </source>
</evidence>
<dbReference type="SUPFAM" id="SSF52172">
    <property type="entry name" value="CheY-like"/>
    <property type="match status" value="2"/>
</dbReference>
<dbReference type="Pfam" id="PF08448">
    <property type="entry name" value="PAS_4"/>
    <property type="match status" value="1"/>
</dbReference>
<dbReference type="SUPFAM" id="SSF55781">
    <property type="entry name" value="GAF domain-like"/>
    <property type="match status" value="1"/>
</dbReference>
<dbReference type="Pfam" id="PF00989">
    <property type="entry name" value="PAS"/>
    <property type="match status" value="1"/>
</dbReference>
<dbReference type="InterPro" id="IPR036890">
    <property type="entry name" value="HATPase_C_sf"/>
</dbReference>
<feature type="domain" description="Histidine kinase" evidence="7">
    <location>
        <begin position="392"/>
        <end position="611"/>
    </location>
</feature>
<dbReference type="SMART" id="SM00448">
    <property type="entry name" value="REC"/>
    <property type="match status" value="2"/>
</dbReference>
<evidence type="ECO:0000259" key="7">
    <source>
        <dbReference type="PROSITE" id="PS50109"/>
    </source>
</evidence>
<dbReference type="CDD" id="cd00130">
    <property type="entry name" value="PAS"/>
    <property type="match status" value="2"/>
</dbReference>
<feature type="domain" description="PAC" evidence="10">
    <location>
        <begin position="213"/>
        <end position="263"/>
    </location>
</feature>
<feature type="modified residue" description="4-aspartylphosphate" evidence="6">
    <location>
        <position position="671"/>
    </location>
</feature>
<feature type="domain" description="PAC" evidence="10">
    <location>
        <begin position="324"/>
        <end position="388"/>
    </location>
</feature>
<dbReference type="PANTHER" id="PTHR43047">
    <property type="entry name" value="TWO-COMPONENT HISTIDINE PROTEIN KINASE"/>
    <property type="match status" value="1"/>
</dbReference>
<dbReference type="SMART" id="SM00387">
    <property type="entry name" value="HATPase_c"/>
    <property type="match status" value="1"/>
</dbReference>
<protein>
    <recommendedName>
        <fullName evidence="2">histidine kinase</fullName>
        <ecNumber evidence="2">2.7.13.3</ecNumber>
    </recommendedName>
</protein>
<dbReference type="SMART" id="SM00388">
    <property type="entry name" value="HisKA"/>
    <property type="match status" value="1"/>
</dbReference>
<feature type="domain" description="Response regulatory" evidence="8">
    <location>
        <begin position="622"/>
        <end position="739"/>
    </location>
</feature>
<dbReference type="EC" id="2.7.13.3" evidence="2"/>
<dbReference type="RefSeq" id="WP_220809526.1">
    <property type="nucleotide sequence ID" value="NZ_BPMK01000014.1"/>
</dbReference>
<keyword evidence="4" id="KW-0808">Transferase</keyword>
<dbReference type="Gene3D" id="3.30.565.10">
    <property type="entry name" value="Histidine kinase-like ATPase, C-terminal domain"/>
    <property type="match status" value="1"/>
</dbReference>
<dbReference type="PANTHER" id="PTHR43047:SF72">
    <property type="entry name" value="OSMOSENSING HISTIDINE PROTEIN KINASE SLN1"/>
    <property type="match status" value="1"/>
</dbReference>
<dbReference type="Gene3D" id="1.10.287.130">
    <property type="match status" value="1"/>
</dbReference>
<dbReference type="InterPro" id="IPR011006">
    <property type="entry name" value="CheY-like_superfamily"/>
</dbReference>
<dbReference type="CDD" id="cd00082">
    <property type="entry name" value="HisKA"/>
    <property type="match status" value="1"/>
</dbReference>
<dbReference type="InterPro" id="IPR004358">
    <property type="entry name" value="Sig_transdc_His_kin-like_C"/>
</dbReference>
<dbReference type="InterPro" id="IPR005467">
    <property type="entry name" value="His_kinase_dom"/>
</dbReference>
<dbReference type="InterPro" id="IPR035965">
    <property type="entry name" value="PAS-like_dom_sf"/>
</dbReference>
<dbReference type="Pfam" id="PF00512">
    <property type="entry name" value="HisKA"/>
    <property type="match status" value="1"/>
</dbReference>
<dbReference type="InterPro" id="IPR013767">
    <property type="entry name" value="PAS_fold"/>
</dbReference>
<dbReference type="CDD" id="cd00156">
    <property type="entry name" value="REC"/>
    <property type="match status" value="1"/>
</dbReference>
<comment type="caution">
    <text evidence="11">The sequence shown here is derived from an EMBL/GenBank/DDBJ whole genome shotgun (WGS) entry which is preliminary data.</text>
</comment>
<feature type="modified residue" description="4-aspartylphosphate" evidence="6">
    <location>
        <position position="796"/>
    </location>
</feature>
<evidence type="ECO:0000256" key="5">
    <source>
        <dbReference type="ARBA" id="ARBA00022777"/>
    </source>
</evidence>